<protein>
    <submittedName>
        <fullName evidence="3">Spermidine synthase</fullName>
    </submittedName>
</protein>
<dbReference type="InterPro" id="IPR041698">
    <property type="entry name" value="Methyltransf_25"/>
</dbReference>
<accession>A0A212T0D4</accession>
<dbReference type="PANTHER" id="PTHR43317:SF1">
    <property type="entry name" value="THERMOSPERMINE SYNTHASE ACAULIS5"/>
    <property type="match status" value="1"/>
</dbReference>
<reference evidence="3 4" key="1">
    <citation type="submission" date="2017-06" db="EMBL/GenBank/DDBJ databases">
        <authorList>
            <person name="Kim H.J."/>
            <person name="Triplett B.A."/>
        </authorList>
    </citation>
    <scope>NUCLEOTIDE SEQUENCE [LARGE SCALE GENOMIC DNA]</scope>
    <source>
        <strain evidence="3 4">MWH-VicM1</strain>
    </source>
</reference>
<dbReference type="PANTHER" id="PTHR43317">
    <property type="entry name" value="THERMOSPERMINE SYNTHASE ACAULIS5"/>
    <property type="match status" value="1"/>
</dbReference>
<dbReference type="SUPFAM" id="SSF53335">
    <property type="entry name" value="S-adenosyl-L-methionine-dependent methyltransferases"/>
    <property type="match status" value="1"/>
</dbReference>
<dbReference type="Gene3D" id="3.40.50.150">
    <property type="entry name" value="Vaccinia Virus protein VP39"/>
    <property type="match status" value="1"/>
</dbReference>
<feature type="domain" description="Methyltransferase" evidence="2">
    <location>
        <begin position="110"/>
        <end position="179"/>
    </location>
</feature>
<evidence type="ECO:0000313" key="4">
    <source>
        <dbReference type="Proteomes" id="UP000197215"/>
    </source>
</evidence>
<evidence type="ECO:0000313" key="3">
    <source>
        <dbReference type="EMBL" id="SNC59291.1"/>
    </source>
</evidence>
<proteinExistence type="predicted"/>
<name>A0A212T0D4_9BURK</name>
<keyword evidence="1" id="KW-0620">Polyamine biosynthesis</keyword>
<sequence length="302" mass="34239">MNQTEALSLVLLHEAAMANAKKKSIQKQTKISKKAKVNNKPEFAPVTFSEEKGVRFLHFGTWWVQGAMRIDDPDYIELEYAQQMMAGLLFLDPNDKRLNQIKKTPFHMVQLGLGTGALTKFAHKYFPKAKVTAVDLNPAVIVAARVMFNLPAPNKNLEILQGDALKYVTYKKHQETVDLLQVDLYDATARGPVLSSAEFYQGCYDTLKSPGVMTVNLFGNHKSFKTNIKNICDAFNNRVLVFHQVHDCNVVVLAFKGPHLEIDWHQVKARAEYLEKKFCLPTKAWVPGLRSENARQENYLSI</sequence>
<dbReference type="EMBL" id="FYEX01000001">
    <property type="protein sequence ID" value="SNC59291.1"/>
    <property type="molecule type" value="Genomic_DNA"/>
</dbReference>
<dbReference type="GO" id="GO:0006596">
    <property type="term" value="P:polyamine biosynthetic process"/>
    <property type="evidence" value="ECO:0007669"/>
    <property type="project" value="UniProtKB-KW"/>
</dbReference>
<dbReference type="InterPro" id="IPR029063">
    <property type="entry name" value="SAM-dependent_MTases_sf"/>
</dbReference>
<dbReference type="Proteomes" id="UP000197215">
    <property type="component" value="Unassembled WGS sequence"/>
</dbReference>
<keyword evidence="4" id="KW-1185">Reference proteome</keyword>
<dbReference type="AlphaFoldDB" id="A0A212T0D4"/>
<gene>
    <name evidence="3" type="ORF">SAMN06295916_0035</name>
</gene>
<evidence type="ECO:0000256" key="1">
    <source>
        <dbReference type="ARBA" id="ARBA00023115"/>
    </source>
</evidence>
<evidence type="ECO:0000259" key="2">
    <source>
        <dbReference type="Pfam" id="PF13649"/>
    </source>
</evidence>
<organism evidence="3 4">
    <name type="scientific">Polynucleobacter victoriensis</name>
    <dbReference type="NCBI Taxonomy" id="2049319"/>
    <lineage>
        <taxon>Bacteria</taxon>
        <taxon>Pseudomonadati</taxon>
        <taxon>Pseudomonadota</taxon>
        <taxon>Betaproteobacteria</taxon>
        <taxon>Burkholderiales</taxon>
        <taxon>Burkholderiaceae</taxon>
        <taxon>Polynucleobacter</taxon>
    </lineage>
</organism>
<dbReference type="Pfam" id="PF13649">
    <property type="entry name" value="Methyltransf_25"/>
    <property type="match status" value="1"/>
</dbReference>
<dbReference type="CDD" id="cd02440">
    <property type="entry name" value="AdoMet_MTases"/>
    <property type="match status" value="1"/>
</dbReference>